<keyword evidence="3 8" id="KW-1133">Transmembrane helix</keyword>
<dbReference type="PANTHER" id="PTHR45951:SF3">
    <property type="entry name" value="PROTEIN DISPATCHED"/>
    <property type="match status" value="1"/>
</dbReference>
<feature type="transmembrane region" description="Helical" evidence="8">
    <location>
        <begin position="1230"/>
        <end position="1250"/>
    </location>
</feature>
<feature type="transmembrane region" description="Helical" evidence="8">
    <location>
        <begin position="807"/>
        <end position="831"/>
    </location>
</feature>
<dbReference type="STRING" id="131310.A0A0N4ZKK0"/>
<keyword evidence="6" id="KW-0325">Glycoprotein</keyword>
<feature type="transmembrane region" description="Helical" evidence="8">
    <location>
        <begin position="1158"/>
        <end position="1178"/>
    </location>
</feature>
<name>A0A0N4ZKK0_PARTI</name>
<dbReference type="SUPFAM" id="SSF82866">
    <property type="entry name" value="Multidrug efflux transporter AcrB transmembrane domain"/>
    <property type="match status" value="2"/>
</dbReference>
<proteinExistence type="inferred from homology"/>
<protein>
    <submittedName>
        <fullName evidence="11">SSD domain-containing protein</fullName>
    </submittedName>
</protein>
<feature type="transmembrane region" description="Helical" evidence="8">
    <location>
        <begin position="778"/>
        <end position="801"/>
    </location>
</feature>
<dbReference type="Pfam" id="PF00725">
    <property type="entry name" value="3HCDH"/>
    <property type="match status" value="1"/>
</dbReference>
<evidence type="ECO:0000259" key="9">
    <source>
        <dbReference type="PROSITE" id="PS50156"/>
    </source>
</evidence>
<dbReference type="SUPFAM" id="SSF51735">
    <property type="entry name" value="NAD(P)-binding Rossmann-fold domains"/>
    <property type="match status" value="1"/>
</dbReference>
<dbReference type="Gene3D" id="1.20.1640.10">
    <property type="entry name" value="Multidrug efflux transporter AcrB transmembrane domain"/>
    <property type="match status" value="2"/>
</dbReference>
<dbReference type="InterPro" id="IPR000731">
    <property type="entry name" value="SSD"/>
</dbReference>
<dbReference type="InterPro" id="IPR006176">
    <property type="entry name" value="3-OHacyl-CoA_DH_NAD-bd"/>
</dbReference>
<feature type="domain" description="SSD" evidence="9">
    <location>
        <begin position="663"/>
        <end position="830"/>
    </location>
</feature>
<keyword evidence="10" id="KW-1185">Reference proteome</keyword>
<reference evidence="11" key="1">
    <citation type="submission" date="2017-02" db="UniProtKB">
        <authorList>
            <consortium name="WormBaseParasite"/>
        </authorList>
    </citation>
    <scope>IDENTIFICATION</scope>
</reference>
<evidence type="ECO:0000256" key="4">
    <source>
        <dbReference type="ARBA" id="ARBA00023002"/>
    </source>
</evidence>
<dbReference type="Pfam" id="PF02737">
    <property type="entry name" value="3HCDH_N"/>
    <property type="match status" value="1"/>
</dbReference>
<dbReference type="InterPro" id="IPR006108">
    <property type="entry name" value="3HC_DH_C"/>
</dbReference>
<keyword evidence="5 8" id="KW-0472">Membrane</keyword>
<sequence>MVIEAVFECMQIKKELFEKLQLILKKDCIVGSNTSSLDIDELANSIKPFNFIGIHFFNPPHVIKTIEIVYGKTTKGISVKAAFEISNKMKKFAVLVQSCPGFLFNRLLFVYTRIVFELINIYGFYPFKIDEIFKKFGLLMGPLTMCDMNGLDVLAKVSNEQNIKMNELEKYLVNKGDFGRKTGRGYYIYDNEGKKHRNFDVEDKIRIVKSKNPEDIGLLSDEDIIHFVFFPYINEAYKCLEEGIVECPSHIDLMKIFGLGWPIKYGGPMKWATDFVGLTNIVNKLDSWFMKIIPIALSGYAIYQYYDTISVNPRKGFESRNTILSNDRLAFLNLELKTASISDILIHKIKEAKRIKRVINVKGSTEENKWDLSNSNEWDLKYSHEIVNSTGMNDDSTPAPDVDTFTVNYDDYGTFRGSTVDDIKNPCFQYLALGSQIPYSSIDMFMKVIFEVSSFDDLFTPTTFKRLCTLDKIINDLVEKYKSSGGNGYNYPKPSLPYSFNLPFYTFCINMNATGNNEDICDQIRPEDIIQLKNEIKGCFKDKSNSICRTPVAVQLDNYIIDKNYENIIGNEDKYKLKVASIVPLFFSSPKEYYEFGEDLLDSLETFYNGEDGVTIKGVNILSKDFFFQMYLFKDLYLGIFGFVLIVLIIYIYTQSIIFTSMVLLDLLLSLGISFFIYTQVLGITFFPFINFLVIILVAAVGSDDTFVLNFAYKTAVKKLTKHDSIDTFRPMPYETKSNICCFKLNKKMIIGKKVLTHDEQHEICKGAIKLAFKHSTISMFVTSATTAIAFFANTTSSIIVVKCFGVFAGLTIMVNFFFVISTLPTIIIIINKYKYDDKTKKTILKYITERLQKFKVTEKIYNFFIQIRFGVLIFFILSLLFSIISITAYPGIRLPKNNPLQILRSSHSFEWFDEYSKDYFSFENSSTLMQQFNVLFGIKPTTDASSYLVSDIGTLQVDENFNINTFNKIYQLRDIVHYFNNSDIRYKNSLGGKTLWIDSYIKHINSRNCSFVTLTCCKSIGASMNELTNFNKCSLEFSQKRRGVKFPQDMFSTVFDDGPIFDKQSLKLLAYYIVGSTNYKVSVQHKEMVKLFKQMEEMQYPHKKNFSRPIIMSSPEITKVFDLLNILSSDILTSIFFSIVISIIVIGCITRKAMLTFITLICILNVIISTIATVLWMDWKINVLETTIIVLTIGLSFDYTLHSAVAYKEIDDVICHSALEKILSMTSHVLEPILCASITNIFVGTAIIWSKTQAFYEIGVFMIIMSGYSLLSSLILFPILMICFGDRVCSSISKLIGCKSHHI</sequence>
<accession>A0A0N4ZKK0</accession>
<dbReference type="PROSITE" id="PS50156">
    <property type="entry name" value="SSD"/>
    <property type="match status" value="1"/>
</dbReference>
<dbReference type="GO" id="GO:0070403">
    <property type="term" value="F:NAD+ binding"/>
    <property type="evidence" value="ECO:0007669"/>
    <property type="project" value="InterPro"/>
</dbReference>
<dbReference type="SUPFAM" id="SSF48179">
    <property type="entry name" value="6-phosphogluconate dehydrogenase C-terminal domain-like"/>
    <property type="match status" value="2"/>
</dbReference>
<dbReference type="GO" id="GO:0006631">
    <property type="term" value="P:fatty acid metabolic process"/>
    <property type="evidence" value="ECO:0007669"/>
    <property type="project" value="InterPro"/>
</dbReference>
<feature type="transmembrane region" description="Helical" evidence="8">
    <location>
        <begin position="870"/>
        <end position="893"/>
    </location>
</feature>
<evidence type="ECO:0000256" key="8">
    <source>
        <dbReference type="SAM" id="Phobius"/>
    </source>
</evidence>
<dbReference type="WBParaSite" id="PTRK_0000863300.1">
    <property type="protein sequence ID" value="PTRK_0000863300.1"/>
    <property type="gene ID" value="PTRK_0000863300"/>
</dbReference>
<dbReference type="GO" id="GO:0016616">
    <property type="term" value="F:oxidoreductase activity, acting on the CH-OH group of donors, NAD or NADP as acceptor"/>
    <property type="evidence" value="ECO:0007669"/>
    <property type="project" value="InterPro"/>
</dbReference>
<evidence type="ECO:0000313" key="10">
    <source>
        <dbReference type="Proteomes" id="UP000038045"/>
    </source>
</evidence>
<dbReference type="InterPro" id="IPR052081">
    <property type="entry name" value="Dispatched_Hh_regulator"/>
</dbReference>
<dbReference type="Pfam" id="PF12349">
    <property type="entry name" value="Sterol-sensing"/>
    <property type="match status" value="1"/>
</dbReference>
<dbReference type="Gene3D" id="1.10.1040.50">
    <property type="match status" value="1"/>
</dbReference>
<dbReference type="Proteomes" id="UP000038045">
    <property type="component" value="Unplaced"/>
</dbReference>
<dbReference type="InterPro" id="IPR036291">
    <property type="entry name" value="NAD(P)-bd_dom_sf"/>
</dbReference>
<feature type="transmembrane region" description="Helical" evidence="8">
    <location>
        <begin position="636"/>
        <end position="654"/>
    </location>
</feature>
<dbReference type="PANTHER" id="PTHR45951">
    <property type="entry name" value="PROTEIN DISPATCHED-RELATED"/>
    <property type="match status" value="1"/>
</dbReference>
<dbReference type="Gene3D" id="3.40.50.720">
    <property type="entry name" value="NAD(P)-binding Rossmann-like Domain"/>
    <property type="match status" value="1"/>
</dbReference>
<evidence type="ECO:0000256" key="1">
    <source>
        <dbReference type="ARBA" id="ARBA00004141"/>
    </source>
</evidence>
<keyword evidence="2 8" id="KW-0812">Transmembrane</keyword>
<comment type="similarity">
    <text evidence="7">Belongs to the dispatched family.</text>
</comment>
<dbReference type="GO" id="GO:0022857">
    <property type="term" value="F:transmembrane transporter activity"/>
    <property type="evidence" value="ECO:0007669"/>
    <property type="project" value="TreeGrafter"/>
</dbReference>
<evidence type="ECO:0000256" key="2">
    <source>
        <dbReference type="ARBA" id="ARBA00022692"/>
    </source>
</evidence>
<evidence type="ECO:0000256" key="6">
    <source>
        <dbReference type="ARBA" id="ARBA00023180"/>
    </source>
</evidence>
<feature type="transmembrane region" description="Helical" evidence="8">
    <location>
        <begin position="1184"/>
        <end position="1202"/>
    </location>
</feature>
<evidence type="ECO:0000256" key="5">
    <source>
        <dbReference type="ARBA" id="ARBA00023136"/>
    </source>
</evidence>
<dbReference type="GO" id="GO:0016020">
    <property type="term" value="C:membrane"/>
    <property type="evidence" value="ECO:0007669"/>
    <property type="project" value="UniProtKB-SubCell"/>
</dbReference>
<dbReference type="InterPro" id="IPR008927">
    <property type="entry name" value="6-PGluconate_DH-like_C_sf"/>
</dbReference>
<dbReference type="InterPro" id="IPR053958">
    <property type="entry name" value="HMGCR/SNAP/NPC1-like_SSD"/>
</dbReference>
<feature type="transmembrane region" description="Helical" evidence="8">
    <location>
        <begin position="663"/>
        <end position="683"/>
    </location>
</feature>
<evidence type="ECO:0000256" key="3">
    <source>
        <dbReference type="ARBA" id="ARBA00022989"/>
    </source>
</evidence>
<keyword evidence="4" id="KW-0560">Oxidoreductase</keyword>
<dbReference type="GO" id="GO:0007224">
    <property type="term" value="P:smoothened signaling pathway"/>
    <property type="evidence" value="ECO:0007669"/>
    <property type="project" value="TreeGrafter"/>
</dbReference>
<feature type="transmembrane region" description="Helical" evidence="8">
    <location>
        <begin position="1132"/>
        <end position="1151"/>
    </location>
</feature>
<evidence type="ECO:0000256" key="7">
    <source>
        <dbReference type="ARBA" id="ARBA00038046"/>
    </source>
</evidence>
<feature type="transmembrane region" description="Helical" evidence="8">
    <location>
        <begin position="1262"/>
        <end position="1285"/>
    </location>
</feature>
<evidence type="ECO:0000313" key="11">
    <source>
        <dbReference type="WBParaSite" id="PTRK_0000863300.1"/>
    </source>
</evidence>
<organism evidence="10 11">
    <name type="scientific">Parastrongyloides trichosuri</name>
    <name type="common">Possum-specific nematode worm</name>
    <dbReference type="NCBI Taxonomy" id="131310"/>
    <lineage>
        <taxon>Eukaryota</taxon>
        <taxon>Metazoa</taxon>
        <taxon>Ecdysozoa</taxon>
        <taxon>Nematoda</taxon>
        <taxon>Chromadorea</taxon>
        <taxon>Rhabditida</taxon>
        <taxon>Tylenchina</taxon>
        <taxon>Panagrolaimomorpha</taxon>
        <taxon>Strongyloidoidea</taxon>
        <taxon>Strongyloididae</taxon>
        <taxon>Parastrongyloides</taxon>
    </lineage>
</organism>
<feature type="transmembrane region" description="Helical" evidence="8">
    <location>
        <begin position="689"/>
        <end position="713"/>
    </location>
</feature>
<comment type="subcellular location">
    <subcellularLocation>
        <location evidence="1">Membrane</location>
        <topology evidence="1">Multi-pass membrane protein</topology>
    </subcellularLocation>
</comment>